<dbReference type="PROSITE" id="PS51925">
    <property type="entry name" value="SWIB_MDM2"/>
    <property type="match status" value="1"/>
</dbReference>
<evidence type="ECO:0000256" key="4">
    <source>
        <dbReference type="ARBA" id="ARBA00023242"/>
    </source>
</evidence>
<feature type="region of interest" description="Disordered" evidence="5">
    <location>
        <begin position="287"/>
        <end position="358"/>
    </location>
</feature>
<dbReference type="GO" id="GO:0001181">
    <property type="term" value="F:RNA polymerase I general transcription initiation factor activity"/>
    <property type="evidence" value="ECO:0007669"/>
    <property type="project" value="UniProtKB-ARBA"/>
</dbReference>
<evidence type="ECO:0000313" key="8">
    <source>
        <dbReference type="Proteomes" id="UP000230233"/>
    </source>
</evidence>
<keyword evidence="8" id="KW-1185">Reference proteome</keyword>
<feature type="compositionally biased region" description="Acidic residues" evidence="5">
    <location>
        <begin position="105"/>
        <end position="120"/>
    </location>
</feature>
<dbReference type="OrthoDB" id="10251073at2759"/>
<dbReference type="SMART" id="SM00151">
    <property type="entry name" value="SWIB"/>
    <property type="match status" value="1"/>
</dbReference>
<feature type="domain" description="DM2" evidence="6">
    <location>
        <begin position="205"/>
        <end position="282"/>
    </location>
</feature>
<dbReference type="STRING" id="1611254.A0A2G5USB5"/>
<keyword evidence="4" id="KW-0539">Nucleus</keyword>
<protein>
    <recommendedName>
        <fullName evidence="6">DM2 domain-containing protein</fullName>
    </recommendedName>
</protein>
<reference evidence="8" key="1">
    <citation type="submission" date="2017-10" db="EMBL/GenBank/DDBJ databases">
        <title>Rapid genome shrinkage in a self-fertile nematode reveals novel sperm competition proteins.</title>
        <authorList>
            <person name="Yin D."/>
            <person name="Schwarz E.M."/>
            <person name="Thomas C.G."/>
            <person name="Felde R.L."/>
            <person name="Korf I.F."/>
            <person name="Cutter A.D."/>
            <person name="Schartner C.M."/>
            <person name="Ralston E.J."/>
            <person name="Meyer B.J."/>
            <person name="Haag E.S."/>
        </authorList>
    </citation>
    <scope>NUCLEOTIDE SEQUENCE [LARGE SCALE GENOMIC DNA]</scope>
    <source>
        <strain evidence="8">JU1422</strain>
    </source>
</reference>
<feature type="region of interest" description="Disordered" evidence="5">
    <location>
        <begin position="100"/>
        <end position="169"/>
    </location>
</feature>
<gene>
    <name evidence="7" type="primary">Cni-T24G10.2</name>
    <name evidence="7" type="synonym">Cnig_chr_III.g9499</name>
    <name evidence="7" type="ORF">B9Z55_009499</name>
</gene>
<dbReference type="PANTHER" id="PTHR13844">
    <property type="entry name" value="SWI/SNF-RELATED MATRIX-ASSOCIATED ACTIN-DEPENDENT REGULATOR OF CHROMATIN SUBFAMILY D"/>
    <property type="match status" value="1"/>
</dbReference>
<dbReference type="CDD" id="cd10567">
    <property type="entry name" value="SWIB-MDM2_like"/>
    <property type="match status" value="1"/>
</dbReference>
<keyword evidence="2" id="KW-0805">Transcription regulation</keyword>
<dbReference type="InterPro" id="IPR003121">
    <property type="entry name" value="SWIB_MDM2_domain"/>
</dbReference>
<accession>A0A2G5USB5</accession>
<comment type="subcellular location">
    <subcellularLocation>
        <location evidence="1">Nucleus</location>
    </subcellularLocation>
</comment>
<feature type="compositionally biased region" description="Acidic residues" evidence="5">
    <location>
        <begin position="316"/>
        <end position="326"/>
    </location>
</feature>
<dbReference type="GO" id="GO:0000500">
    <property type="term" value="C:RNA polymerase I upstream activating factor complex"/>
    <property type="evidence" value="ECO:0007669"/>
    <property type="project" value="UniProtKB-ARBA"/>
</dbReference>
<evidence type="ECO:0000256" key="2">
    <source>
        <dbReference type="ARBA" id="ARBA00023015"/>
    </source>
</evidence>
<feature type="compositionally biased region" description="Acidic residues" evidence="5">
    <location>
        <begin position="135"/>
        <end position="144"/>
    </location>
</feature>
<feature type="compositionally biased region" description="Basic and acidic residues" evidence="5">
    <location>
        <begin position="288"/>
        <end position="315"/>
    </location>
</feature>
<keyword evidence="3" id="KW-0804">Transcription</keyword>
<dbReference type="EMBL" id="PDUG01000003">
    <property type="protein sequence ID" value="PIC42409.1"/>
    <property type="molecule type" value="Genomic_DNA"/>
</dbReference>
<comment type="caution">
    <text evidence="7">The sequence shown here is derived from an EMBL/GenBank/DDBJ whole genome shotgun (WGS) entry which is preliminary data.</text>
</comment>
<dbReference type="FunFam" id="1.10.245.10:FF:000004">
    <property type="entry name" value="Upstream activation factor subunit"/>
    <property type="match status" value="1"/>
</dbReference>
<evidence type="ECO:0000259" key="6">
    <source>
        <dbReference type="PROSITE" id="PS51925"/>
    </source>
</evidence>
<evidence type="ECO:0000313" key="7">
    <source>
        <dbReference type="EMBL" id="PIC42409.1"/>
    </source>
</evidence>
<dbReference type="InterPro" id="IPR036885">
    <property type="entry name" value="SWIB_MDM2_dom_sf"/>
</dbReference>
<evidence type="ECO:0000256" key="5">
    <source>
        <dbReference type="SAM" id="MobiDB-lite"/>
    </source>
</evidence>
<dbReference type="Pfam" id="PF02201">
    <property type="entry name" value="SWIB"/>
    <property type="match status" value="1"/>
</dbReference>
<feature type="compositionally biased region" description="Basic and acidic residues" evidence="5">
    <location>
        <begin position="121"/>
        <end position="134"/>
    </location>
</feature>
<name>A0A2G5USB5_9PELO</name>
<dbReference type="InterPro" id="IPR019835">
    <property type="entry name" value="SWIB_domain"/>
</dbReference>
<dbReference type="Proteomes" id="UP000230233">
    <property type="component" value="Chromosome III"/>
</dbReference>
<dbReference type="SUPFAM" id="SSF47592">
    <property type="entry name" value="SWIB/MDM2 domain"/>
    <property type="match status" value="1"/>
</dbReference>
<dbReference type="Gene3D" id="1.10.245.10">
    <property type="entry name" value="SWIB/MDM2 domain"/>
    <property type="match status" value="1"/>
</dbReference>
<evidence type="ECO:0000256" key="3">
    <source>
        <dbReference type="ARBA" id="ARBA00023163"/>
    </source>
</evidence>
<organism evidence="7 8">
    <name type="scientific">Caenorhabditis nigoni</name>
    <dbReference type="NCBI Taxonomy" id="1611254"/>
    <lineage>
        <taxon>Eukaryota</taxon>
        <taxon>Metazoa</taxon>
        <taxon>Ecdysozoa</taxon>
        <taxon>Nematoda</taxon>
        <taxon>Chromadorea</taxon>
        <taxon>Rhabditida</taxon>
        <taxon>Rhabditina</taxon>
        <taxon>Rhabditomorpha</taxon>
        <taxon>Rhabditoidea</taxon>
        <taxon>Rhabditidae</taxon>
        <taxon>Peloderinae</taxon>
        <taxon>Caenorhabditis</taxon>
    </lineage>
</organism>
<evidence type="ECO:0000256" key="1">
    <source>
        <dbReference type="ARBA" id="ARBA00004123"/>
    </source>
</evidence>
<dbReference type="AlphaFoldDB" id="A0A2G5USB5"/>
<proteinExistence type="predicted"/>
<sequence length="358" mass="40758">MWLFASKFAHFMRSIINPDRFRVKSNLKKSLVVMAVVDPISPFPMDKEVAEEEIALLVRKPGFNDLTIVDIIRHMNNRFNTSFDSFKSQLKKMVLAEIAKKNQEDESSDSSDESGDDSDGEDKKETKDVKKEVKEESDDDEVDDPVPKKRATKEETDMASNIKSTRRAAASDALKSIRTSAGGRFVKKSTKVKDPNADMSGKFGPMTKLCYISTELQQITKDQWMKRCDVVKVLWDYIKANNLKDPKNGQFIICDDVMRSIFNKNRFKGFGMAKFLTKHIIGTSDMAPDMREEAEAEMKKRRSEWLERQRLKEEVKDDESDEDDASEGPSAKKPKVEEEEDGEEKNGKDDSSSSSDSD</sequence>